<gene>
    <name evidence="2" type="ORF">FN924_03470</name>
</gene>
<keyword evidence="3" id="KW-1185">Reference proteome</keyword>
<keyword evidence="1" id="KW-1133">Transmembrane helix</keyword>
<protein>
    <submittedName>
        <fullName evidence="2">Zf-HC2 domain-containing protein</fullName>
    </submittedName>
</protein>
<dbReference type="OrthoDB" id="1955013at2"/>
<reference evidence="2 3" key="1">
    <citation type="submission" date="2019-07" db="EMBL/GenBank/DDBJ databases">
        <authorList>
            <person name="Li J."/>
        </authorList>
    </citation>
    <scope>NUCLEOTIDE SEQUENCE [LARGE SCALE GENOMIC DNA]</scope>
    <source>
        <strain evidence="2 3">TKL69</strain>
    </source>
</reference>
<proteinExistence type="predicted"/>
<dbReference type="EMBL" id="CP041666">
    <property type="protein sequence ID" value="QDP39332.1"/>
    <property type="molecule type" value="Genomic_DNA"/>
</dbReference>
<sequence length="144" mass="16458">MEHLNKERVLAYIADSLSEEEHETIEQHLYSCESCMNTYLENIEFSTPDYVISESFTDKTVASIESLYSMVPKNPTVNSNTKNKTFVHYIVAASLTLILFMSGVFQNALSITDGPKIEKDTPFTQKIMEQTSGFVDRWLEEGRK</sequence>
<dbReference type="Proteomes" id="UP000315215">
    <property type="component" value="Chromosome"/>
</dbReference>
<dbReference type="Gene3D" id="1.10.10.1320">
    <property type="entry name" value="Anti-sigma factor, zinc-finger domain"/>
    <property type="match status" value="1"/>
</dbReference>
<organism evidence="2 3">
    <name type="scientific">Radiobacillus deserti</name>
    <dbReference type="NCBI Taxonomy" id="2594883"/>
    <lineage>
        <taxon>Bacteria</taxon>
        <taxon>Bacillati</taxon>
        <taxon>Bacillota</taxon>
        <taxon>Bacilli</taxon>
        <taxon>Bacillales</taxon>
        <taxon>Bacillaceae</taxon>
        <taxon>Radiobacillus</taxon>
    </lineage>
</organism>
<name>A0A516KD43_9BACI</name>
<evidence type="ECO:0000313" key="3">
    <source>
        <dbReference type="Proteomes" id="UP000315215"/>
    </source>
</evidence>
<dbReference type="AlphaFoldDB" id="A0A516KD43"/>
<dbReference type="KEGG" id="aqt:FN924_03470"/>
<evidence type="ECO:0000313" key="2">
    <source>
        <dbReference type="EMBL" id="QDP39332.1"/>
    </source>
</evidence>
<evidence type="ECO:0000256" key="1">
    <source>
        <dbReference type="SAM" id="Phobius"/>
    </source>
</evidence>
<keyword evidence="1" id="KW-0472">Membrane</keyword>
<dbReference type="InterPro" id="IPR041916">
    <property type="entry name" value="Anti_sigma_zinc_sf"/>
</dbReference>
<feature type="transmembrane region" description="Helical" evidence="1">
    <location>
        <begin position="86"/>
        <end position="109"/>
    </location>
</feature>
<keyword evidence="1" id="KW-0812">Transmembrane</keyword>
<dbReference type="RefSeq" id="WP_143892082.1">
    <property type="nucleotide sequence ID" value="NZ_CP041666.1"/>
</dbReference>
<accession>A0A516KD43</accession>